<reference evidence="4" key="1">
    <citation type="submission" date="2020-08" db="EMBL/GenBank/DDBJ databases">
        <title>Multicomponent nature underlies the extraordinary mechanical properties of spider dragline silk.</title>
        <authorList>
            <person name="Kono N."/>
            <person name="Nakamura H."/>
            <person name="Mori M."/>
            <person name="Yoshida Y."/>
            <person name="Ohtoshi R."/>
            <person name="Malay A.D."/>
            <person name="Moran D.A.P."/>
            <person name="Tomita M."/>
            <person name="Numata K."/>
            <person name="Arakawa K."/>
        </authorList>
    </citation>
    <scope>NUCLEOTIDE SEQUENCE</scope>
</reference>
<evidence type="ECO:0000259" key="3">
    <source>
        <dbReference type="PROSITE" id="PS50026"/>
    </source>
</evidence>
<evidence type="ECO:0000256" key="1">
    <source>
        <dbReference type="PROSITE-ProRule" id="PRU00076"/>
    </source>
</evidence>
<feature type="compositionally biased region" description="Polar residues" evidence="2">
    <location>
        <begin position="205"/>
        <end position="236"/>
    </location>
</feature>
<feature type="compositionally biased region" description="Polar residues" evidence="2">
    <location>
        <begin position="183"/>
        <end position="193"/>
    </location>
</feature>
<comment type="caution">
    <text evidence="4">The sequence shown here is derived from an EMBL/GenBank/DDBJ whole genome shotgun (WGS) entry which is preliminary data.</text>
</comment>
<dbReference type="Gene3D" id="2.10.25.10">
    <property type="entry name" value="Laminin"/>
    <property type="match status" value="1"/>
</dbReference>
<feature type="region of interest" description="Disordered" evidence="2">
    <location>
        <begin position="1"/>
        <end position="28"/>
    </location>
</feature>
<dbReference type="AlphaFoldDB" id="A0A8X7CSG8"/>
<dbReference type="InterPro" id="IPR000742">
    <property type="entry name" value="EGF"/>
</dbReference>
<feature type="disulfide bond" evidence="1">
    <location>
        <begin position="267"/>
        <end position="284"/>
    </location>
</feature>
<dbReference type="Proteomes" id="UP000886998">
    <property type="component" value="Unassembled WGS sequence"/>
</dbReference>
<dbReference type="PROSITE" id="PS50026">
    <property type="entry name" value="EGF_3"/>
    <property type="match status" value="1"/>
</dbReference>
<gene>
    <name evidence="4" type="ORF">TNIN_18551</name>
</gene>
<feature type="domain" description="EGF-like" evidence="3">
    <location>
        <begin position="257"/>
        <end position="296"/>
    </location>
</feature>
<keyword evidence="1" id="KW-1015">Disulfide bond</keyword>
<protein>
    <recommendedName>
        <fullName evidence="3">EGF-like domain-containing protein</fullName>
    </recommendedName>
</protein>
<keyword evidence="1" id="KW-0245">EGF-like domain</keyword>
<organism evidence="4 5">
    <name type="scientific">Trichonephila inaurata madagascariensis</name>
    <dbReference type="NCBI Taxonomy" id="2747483"/>
    <lineage>
        <taxon>Eukaryota</taxon>
        <taxon>Metazoa</taxon>
        <taxon>Ecdysozoa</taxon>
        <taxon>Arthropoda</taxon>
        <taxon>Chelicerata</taxon>
        <taxon>Arachnida</taxon>
        <taxon>Araneae</taxon>
        <taxon>Araneomorphae</taxon>
        <taxon>Entelegynae</taxon>
        <taxon>Araneoidea</taxon>
        <taxon>Nephilidae</taxon>
        <taxon>Trichonephila</taxon>
        <taxon>Trichonephila inaurata</taxon>
    </lineage>
</organism>
<accession>A0A8X7CSG8</accession>
<evidence type="ECO:0000313" key="4">
    <source>
        <dbReference type="EMBL" id="GFY79281.1"/>
    </source>
</evidence>
<sequence length="333" mass="37155">MSENQESFQKDSSINIDESLGDRAFDSSMGKPVGIKNFGNNQPVGIKNFGNNQPVGIKNFGNNQPVGFKNFGDNQVGQLMSNWDNQPQNFMIQAGSHSKNLMNQGDSQSKRSMTEEEYQPTNFMHQGNNQPSNYISQGENYPSNYMNQIDYPPNNYMNLVDNQPSNYRNQVDNQQSNLVIQKESQPSSFVNQEYDQEKGTVKKPASNNFKQSSVVMGQTSQATTQTSFRGNGNTVSSERDSAHENNEARSEDAIAKIISVCQYDKQCSGHANCIRTSNRAYGFCRCLPGYHGNGISCWEDILTGFSQIALSEEKTVCVNLLAEEVSMESDIEK</sequence>
<comment type="caution">
    <text evidence="1">Lacks conserved residue(s) required for the propagation of feature annotation.</text>
</comment>
<dbReference type="CDD" id="cd00053">
    <property type="entry name" value="EGF"/>
    <property type="match status" value="1"/>
</dbReference>
<proteinExistence type="predicted"/>
<dbReference type="EMBL" id="BMAV01023496">
    <property type="protein sequence ID" value="GFY79281.1"/>
    <property type="molecule type" value="Genomic_DNA"/>
</dbReference>
<feature type="region of interest" description="Disordered" evidence="2">
    <location>
        <begin position="183"/>
        <end position="248"/>
    </location>
</feature>
<feature type="compositionally biased region" description="Polar residues" evidence="2">
    <location>
        <begin position="1"/>
        <end position="16"/>
    </location>
</feature>
<feature type="compositionally biased region" description="Basic and acidic residues" evidence="2">
    <location>
        <begin position="237"/>
        <end position="248"/>
    </location>
</feature>
<dbReference type="OrthoDB" id="6437554at2759"/>
<evidence type="ECO:0000256" key="2">
    <source>
        <dbReference type="SAM" id="MobiDB-lite"/>
    </source>
</evidence>
<name>A0A8X7CSG8_9ARAC</name>
<keyword evidence="5" id="KW-1185">Reference proteome</keyword>
<evidence type="ECO:0000313" key="5">
    <source>
        <dbReference type="Proteomes" id="UP000886998"/>
    </source>
</evidence>